<dbReference type="PANTHER" id="PTHR16487:SF0">
    <property type="entry name" value="PROTEIN PHOSPHATASE 4 REGULATORY SUBUNIT 2-RELATED"/>
    <property type="match status" value="1"/>
</dbReference>
<dbReference type="Pfam" id="PF09184">
    <property type="entry name" value="PPP4R2"/>
    <property type="match status" value="1"/>
</dbReference>
<name>A0ABR3KZV7_TRISP</name>
<gene>
    <name evidence="3" type="ORF">TSPI_06063</name>
</gene>
<evidence type="ECO:0000256" key="2">
    <source>
        <dbReference type="SAM" id="MobiDB-lite"/>
    </source>
</evidence>
<comment type="similarity">
    <text evidence="1">Belongs to the PPP4R2 family.</text>
</comment>
<dbReference type="PANTHER" id="PTHR16487">
    <property type="entry name" value="PPP4R2-RELATED PROTEIN"/>
    <property type="match status" value="1"/>
</dbReference>
<accession>A0ABR3KZV7</accession>
<keyword evidence="4" id="KW-1185">Reference proteome</keyword>
<sequence length="375" mass="42334">MYQLLLKRSFLKKMVNEAKKDNFLNALKTFATPTERNENSGFDETECKRTLMEYLDFVSRTGRPLFAWSIIQPFFIHECERSISEAIRNLQVPSNGREQLNAYRRRIIQRMQDFDGVPFTIQRICELLLNPARNYKRVDKFLRALEKCVYVVTTVDANGEREIDRDHIVLNGSSNTGDAEREEETENGDLAAQVEGRRPTTPFSSSTGSSMPSIEALWQSTSVPGRVYSLGSPSEGSDMYFNQDGPTPGYFRENRVSFPMDSPTYGLPSSGPYMPARQPSPELYSLPSVESVFAGRDGERAANDLTGNSNAAQNLNNNNNKNNNSVEISLSINSENSLGDDEIQEPACKKPPPLTKRLKNLSLHRFCCYTVEYDV</sequence>
<organism evidence="3 4">
    <name type="scientific">Trichinella spiralis</name>
    <name type="common">Trichina worm</name>
    <dbReference type="NCBI Taxonomy" id="6334"/>
    <lineage>
        <taxon>Eukaryota</taxon>
        <taxon>Metazoa</taxon>
        <taxon>Ecdysozoa</taxon>
        <taxon>Nematoda</taxon>
        <taxon>Enoplea</taxon>
        <taxon>Dorylaimia</taxon>
        <taxon>Trichinellida</taxon>
        <taxon>Trichinellidae</taxon>
        <taxon>Trichinella</taxon>
    </lineage>
</organism>
<evidence type="ECO:0000256" key="1">
    <source>
        <dbReference type="ARBA" id="ARBA00009207"/>
    </source>
</evidence>
<dbReference type="Proteomes" id="UP001558632">
    <property type="component" value="Unassembled WGS sequence"/>
</dbReference>
<feature type="region of interest" description="Disordered" evidence="2">
    <location>
        <begin position="170"/>
        <end position="191"/>
    </location>
</feature>
<proteinExistence type="inferred from homology"/>
<reference evidence="3 4" key="1">
    <citation type="submission" date="2024-07" db="EMBL/GenBank/DDBJ databases">
        <title>Enhanced genomic and transcriptomic resources for Trichinella pseudospiralis and T. spiralis underpin the discovery of pronounced molecular differences between stages and species.</title>
        <authorList>
            <person name="Pasi K.K."/>
            <person name="La Rosa G."/>
            <person name="Gomez-Morales M.A."/>
            <person name="Tosini F."/>
            <person name="Sumanam S."/>
            <person name="Young N.D."/>
            <person name="Chang B.C."/>
            <person name="Robin G.B."/>
        </authorList>
    </citation>
    <scope>NUCLEOTIDE SEQUENCE [LARGE SCALE GENOMIC DNA]</scope>
    <source>
        <strain evidence="3">ISS534</strain>
    </source>
</reference>
<comment type="caution">
    <text evidence="3">The sequence shown here is derived from an EMBL/GenBank/DDBJ whole genome shotgun (WGS) entry which is preliminary data.</text>
</comment>
<evidence type="ECO:0000313" key="4">
    <source>
        <dbReference type="Proteomes" id="UP001558632"/>
    </source>
</evidence>
<dbReference type="EMBL" id="JBEUSY010000132">
    <property type="protein sequence ID" value="KAL1244878.1"/>
    <property type="molecule type" value="Genomic_DNA"/>
</dbReference>
<protein>
    <submittedName>
        <fullName evidence="3">Serine/threonine-protein phosphatase 4 regulatory subunit</fullName>
    </submittedName>
</protein>
<dbReference type="InterPro" id="IPR015267">
    <property type="entry name" value="PPP4R2"/>
</dbReference>
<evidence type="ECO:0000313" key="3">
    <source>
        <dbReference type="EMBL" id="KAL1244878.1"/>
    </source>
</evidence>